<keyword evidence="2" id="KW-1185">Reference proteome</keyword>
<dbReference type="Pfam" id="PF00300">
    <property type="entry name" value="His_Phos_1"/>
    <property type="match status" value="1"/>
</dbReference>
<accession>A0A7T1FAK3</accession>
<dbReference type="InterPro" id="IPR050275">
    <property type="entry name" value="PGM_Phosphatase"/>
</dbReference>
<dbReference type="PIRSF" id="PIRSF000709">
    <property type="entry name" value="6PFK_2-Ptase"/>
    <property type="match status" value="1"/>
</dbReference>
<dbReference type="AlphaFoldDB" id="A0A7T1FAK3"/>
<sequence length="177" mass="20167">MLYLLRHCQAMGQNEDAPLTESGHRKAESLIPILEQLQINKIYSSPMIRAVKTVEPFALSMYKEVITDKRLAERVLTTETLDSFLPELEKTFNDYDLKLQGGESSREAEQRAISLLNEIDLTENVLLVSHGNLIALILNYFEKFSFTDWKTLENPDLRVIKNDGSISKIELGDSYGD</sequence>
<dbReference type="Proteomes" id="UP000594455">
    <property type="component" value="Chromosome"/>
</dbReference>
<reference evidence="1 2" key="1">
    <citation type="submission" date="2020-10" db="EMBL/GenBank/DDBJ databases">
        <title>Closed genome sequences of Staphylococcus lloydii sp. nov. and Staphylococcus durrellii sp. nov. Isolated from Captive Fruit Bats (Pteropus livingstonii).</title>
        <authorList>
            <person name="Fountain K."/>
        </authorList>
    </citation>
    <scope>NUCLEOTIDE SEQUENCE [LARGE SCALE GENOMIC DNA]</scope>
    <source>
        <strain evidence="1 2">23_2_7_LY</strain>
    </source>
</reference>
<dbReference type="EMBL" id="CP064056">
    <property type="protein sequence ID" value="QPM76397.1"/>
    <property type="molecule type" value="Genomic_DNA"/>
</dbReference>
<proteinExistence type="predicted"/>
<dbReference type="InterPro" id="IPR013078">
    <property type="entry name" value="His_Pase_superF_clade-1"/>
</dbReference>
<dbReference type="SUPFAM" id="SSF53254">
    <property type="entry name" value="Phosphoglycerate mutase-like"/>
    <property type="match status" value="1"/>
</dbReference>
<evidence type="ECO:0000313" key="2">
    <source>
        <dbReference type="Proteomes" id="UP000594455"/>
    </source>
</evidence>
<evidence type="ECO:0000313" key="1">
    <source>
        <dbReference type="EMBL" id="QPM76397.1"/>
    </source>
</evidence>
<organism evidence="1 2">
    <name type="scientific">Staphylococcus lloydii</name>
    <dbReference type="NCBI Taxonomy" id="2781774"/>
    <lineage>
        <taxon>Bacteria</taxon>
        <taxon>Bacillati</taxon>
        <taxon>Bacillota</taxon>
        <taxon>Bacilli</taxon>
        <taxon>Bacillales</taxon>
        <taxon>Staphylococcaceae</taxon>
        <taxon>Staphylococcus</taxon>
    </lineage>
</organism>
<dbReference type="PANTHER" id="PTHR48100:SF1">
    <property type="entry name" value="HISTIDINE PHOSPHATASE FAMILY PROTEIN-RELATED"/>
    <property type="match status" value="1"/>
</dbReference>
<protein>
    <submittedName>
        <fullName evidence="1">Histidine phosphatase family protein</fullName>
    </submittedName>
</protein>
<dbReference type="InterPro" id="IPR029033">
    <property type="entry name" value="His_PPase_superfam"/>
</dbReference>
<dbReference type="GO" id="GO:0016791">
    <property type="term" value="F:phosphatase activity"/>
    <property type="evidence" value="ECO:0007669"/>
    <property type="project" value="TreeGrafter"/>
</dbReference>
<dbReference type="KEGG" id="sllo:ISP08_12255"/>
<name>A0A7T1FAK3_9STAP</name>
<dbReference type="GO" id="GO:0005737">
    <property type="term" value="C:cytoplasm"/>
    <property type="evidence" value="ECO:0007669"/>
    <property type="project" value="TreeGrafter"/>
</dbReference>
<dbReference type="PANTHER" id="PTHR48100">
    <property type="entry name" value="BROAD-SPECIFICITY PHOSPHATASE YOR283W-RELATED"/>
    <property type="match status" value="1"/>
</dbReference>
<dbReference type="CDD" id="cd07067">
    <property type="entry name" value="HP_PGM_like"/>
    <property type="match status" value="1"/>
</dbReference>
<gene>
    <name evidence="1" type="ORF">ISP08_12255</name>
</gene>
<dbReference type="SMART" id="SM00855">
    <property type="entry name" value="PGAM"/>
    <property type="match status" value="1"/>
</dbReference>
<dbReference type="RefSeq" id="WP_195719351.1">
    <property type="nucleotide sequence ID" value="NZ_CP064056.1"/>
</dbReference>
<dbReference type="Gene3D" id="3.40.50.1240">
    <property type="entry name" value="Phosphoglycerate mutase-like"/>
    <property type="match status" value="1"/>
</dbReference>